<accession>A0A8J2UET7</accession>
<evidence type="ECO:0000313" key="1">
    <source>
        <dbReference type="EMBL" id="GGB07785.1"/>
    </source>
</evidence>
<organism evidence="1 2">
    <name type="scientific">Puia dinghuensis</name>
    <dbReference type="NCBI Taxonomy" id="1792502"/>
    <lineage>
        <taxon>Bacteria</taxon>
        <taxon>Pseudomonadati</taxon>
        <taxon>Bacteroidota</taxon>
        <taxon>Chitinophagia</taxon>
        <taxon>Chitinophagales</taxon>
        <taxon>Chitinophagaceae</taxon>
        <taxon>Puia</taxon>
    </lineage>
</organism>
<dbReference type="Proteomes" id="UP000607559">
    <property type="component" value="Unassembled WGS sequence"/>
</dbReference>
<reference evidence="1" key="2">
    <citation type="submission" date="2020-09" db="EMBL/GenBank/DDBJ databases">
        <authorList>
            <person name="Sun Q."/>
            <person name="Zhou Y."/>
        </authorList>
    </citation>
    <scope>NUCLEOTIDE SEQUENCE</scope>
    <source>
        <strain evidence="1">CGMCC 1.15448</strain>
    </source>
</reference>
<proteinExistence type="predicted"/>
<evidence type="ECO:0000313" key="2">
    <source>
        <dbReference type="Proteomes" id="UP000607559"/>
    </source>
</evidence>
<sequence>MVVLTVSFVLVSLRPPLYTVDEITNAIRVGNATELSRYLDSRVDISLPEKTDTYSKIQAEMIIRDFFATNGVQNFLIKHRSSNGGGTEFCVGVLQTRNGDYRTTLFVKQKGDRQLLQELRFQTQ</sequence>
<dbReference type="Pfam" id="PF16022">
    <property type="entry name" value="DUF4783"/>
    <property type="match status" value="1"/>
</dbReference>
<dbReference type="Gene3D" id="3.10.450.50">
    <property type="match status" value="1"/>
</dbReference>
<comment type="caution">
    <text evidence="1">The sequence shown here is derived from an EMBL/GenBank/DDBJ whole genome shotgun (WGS) entry which is preliminary data.</text>
</comment>
<evidence type="ECO:0008006" key="3">
    <source>
        <dbReference type="Google" id="ProtNLM"/>
    </source>
</evidence>
<dbReference type="AlphaFoldDB" id="A0A8J2UET7"/>
<keyword evidence="2" id="KW-1185">Reference proteome</keyword>
<gene>
    <name evidence="1" type="ORF">GCM10011511_34150</name>
</gene>
<dbReference type="EMBL" id="BMJC01000003">
    <property type="protein sequence ID" value="GGB07785.1"/>
    <property type="molecule type" value="Genomic_DNA"/>
</dbReference>
<dbReference type="InterPro" id="IPR031977">
    <property type="entry name" value="DUF4783"/>
</dbReference>
<reference evidence="1" key="1">
    <citation type="journal article" date="2014" name="Int. J. Syst. Evol. Microbiol.">
        <title>Complete genome sequence of Corynebacterium casei LMG S-19264T (=DSM 44701T), isolated from a smear-ripened cheese.</title>
        <authorList>
            <consortium name="US DOE Joint Genome Institute (JGI-PGF)"/>
            <person name="Walter F."/>
            <person name="Albersmeier A."/>
            <person name="Kalinowski J."/>
            <person name="Ruckert C."/>
        </authorList>
    </citation>
    <scope>NUCLEOTIDE SEQUENCE</scope>
    <source>
        <strain evidence="1">CGMCC 1.15448</strain>
    </source>
</reference>
<protein>
    <recommendedName>
        <fullName evidence="3">DUF4783 domain-containing protein</fullName>
    </recommendedName>
</protein>
<name>A0A8J2UET7_9BACT</name>